<organism evidence="3 4">
    <name type="scientific">Caloranaerobacter azorensis DSM 13643</name>
    <dbReference type="NCBI Taxonomy" id="1121264"/>
    <lineage>
        <taxon>Bacteria</taxon>
        <taxon>Bacillati</taxon>
        <taxon>Bacillota</taxon>
        <taxon>Tissierellia</taxon>
        <taxon>Tissierellales</taxon>
        <taxon>Thermohalobacteraceae</taxon>
        <taxon>Caloranaerobacter</taxon>
    </lineage>
</organism>
<sequence>MITRENSKNKRNQIEMIALDQLVPEDHLLRKIDKYIDFNFIYDLVEDKYCLNNGRPSIDPVMLFKMLFIGYLYGIRSERRLVEEIKVNIAYRWFLGLSLSDKVPHHSTISQNRRRRFVGTDIYEKIFDKIVFKAIELELIKGEVLYTDSTHIKANANKNKFEVKQVQKSIKDYIEDLELAVNEEREKHNKKPLKKKEHQPEIKETKISTTDPDSGYMVRDRKPKGFFYLEHRTVDGENNIITDVYITPGNVNDAVVYLQRLDYQKEKFGFNIEQVGLDAGYYTAPICKGLKERNIQGSIAYRLGPHKKGKYTKNRFQYVEEWDVYVCPNLCFLTYKTTTREGYSEYVSDKRDCINCKYKDKCLAEKQEIRTIRRHVWESYKEEVRKFTKTEIGRNIYNRRKETIERSFADAKELHGLRYCRFRGIEKVREQSYLTAVVQNIKKIAMLLSNRFSSLFCIFYQKYQKRNYFRKIELVA</sequence>
<dbReference type="EMBL" id="FQXO01000098">
    <property type="protein sequence ID" value="SHH84786.1"/>
    <property type="molecule type" value="Genomic_DNA"/>
</dbReference>
<reference evidence="4" key="1">
    <citation type="submission" date="2016-11" db="EMBL/GenBank/DDBJ databases">
        <authorList>
            <person name="Varghese N."/>
            <person name="Submissions S."/>
        </authorList>
    </citation>
    <scope>NUCLEOTIDE SEQUENCE [LARGE SCALE GENOMIC DNA]</scope>
    <source>
        <strain evidence="4">DSM 13643</strain>
    </source>
</reference>
<evidence type="ECO:0000313" key="3">
    <source>
        <dbReference type="EMBL" id="SHH84786.1"/>
    </source>
</evidence>
<dbReference type="InterPro" id="IPR047629">
    <property type="entry name" value="IS1182_transpos"/>
</dbReference>
<dbReference type="Proteomes" id="UP000183967">
    <property type="component" value="Unassembled WGS sequence"/>
</dbReference>
<proteinExistence type="predicted"/>
<feature type="domain" description="Transposase InsH N-terminal" evidence="1">
    <location>
        <begin position="19"/>
        <end position="115"/>
    </location>
</feature>
<dbReference type="RefSeq" id="WP_073197879.1">
    <property type="nucleotide sequence ID" value="NZ_FQXO01000098.1"/>
</dbReference>
<keyword evidence="4" id="KW-1185">Reference proteome</keyword>
<accession>A0A1M5WBB9</accession>
<dbReference type="Pfam" id="PF13751">
    <property type="entry name" value="DDE_Tnp_1_6"/>
    <property type="match status" value="1"/>
</dbReference>
<dbReference type="PANTHER" id="PTHR33408:SF2">
    <property type="entry name" value="TRANSPOSASE DDE DOMAIN-CONTAINING PROTEIN"/>
    <property type="match status" value="1"/>
</dbReference>
<evidence type="ECO:0000313" key="4">
    <source>
        <dbReference type="Proteomes" id="UP000183967"/>
    </source>
</evidence>
<name>A0A1M5WBB9_9FIRM</name>
<dbReference type="InterPro" id="IPR025668">
    <property type="entry name" value="Tnp_DDE_dom"/>
</dbReference>
<dbReference type="NCBIfam" id="NF033551">
    <property type="entry name" value="transpos_IS1182"/>
    <property type="match status" value="1"/>
</dbReference>
<dbReference type="PANTHER" id="PTHR33408">
    <property type="entry name" value="TRANSPOSASE"/>
    <property type="match status" value="1"/>
</dbReference>
<protein>
    <submittedName>
        <fullName evidence="3">Transposase</fullName>
    </submittedName>
</protein>
<evidence type="ECO:0000259" key="2">
    <source>
        <dbReference type="Pfam" id="PF13751"/>
    </source>
</evidence>
<evidence type="ECO:0000259" key="1">
    <source>
        <dbReference type="Pfam" id="PF05598"/>
    </source>
</evidence>
<dbReference type="AlphaFoldDB" id="A0A1M5WBB9"/>
<feature type="domain" description="Transposase DDE" evidence="2">
    <location>
        <begin position="326"/>
        <end position="444"/>
    </location>
</feature>
<dbReference type="Pfam" id="PF05598">
    <property type="entry name" value="DUF772"/>
    <property type="match status" value="1"/>
</dbReference>
<gene>
    <name evidence="3" type="ORF">SAMN02745135_02392</name>
</gene>
<dbReference type="InterPro" id="IPR008490">
    <property type="entry name" value="Transposase_InsH_N"/>
</dbReference>